<dbReference type="EMBL" id="JAAIUW010000011">
    <property type="protein sequence ID" value="KAF7809570.1"/>
    <property type="molecule type" value="Genomic_DNA"/>
</dbReference>
<dbReference type="AlphaFoldDB" id="A0A834W4P8"/>
<gene>
    <name evidence="1" type="ORF">G2W53_036313</name>
</gene>
<protein>
    <submittedName>
        <fullName evidence="1">Uncharacterized protein</fullName>
    </submittedName>
</protein>
<sequence>MRCRATWCEIPQEALALHYEKATLHITHRWIQRDPSLVESNGFTEPASLTDNPHHTANVLSLKHIANSLIDFKYHIGRKIPLFALMLIKCPIRREVPIIRRRFSTHFHLNSPVLLLPPAEEEAGILVGSCEVVVVLILRSSSSFLAVMRIKVSWRVQLPLRYSRSTKGEEDEVEPPWMRGKWRGCRCGSGKIWGGGSGVVGGSDMVRSRGGEMCVCGGGGVKGVGEVNDLQHLGIKRRQVGSGECGEAGLWIHVAGLCKWRCTQNSN</sequence>
<reference evidence="1" key="1">
    <citation type="submission" date="2020-09" db="EMBL/GenBank/DDBJ databases">
        <title>Genome-Enabled Discovery of Anthraquinone Biosynthesis in Senna tora.</title>
        <authorList>
            <person name="Kang S.-H."/>
            <person name="Pandey R.P."/>
            <person name="Lee C.-M."/>
            <person name="Sim J.-S."/>
            <person name="Jeong J.-T."/>
            <person name="Choi B.-S."/>
            <person name="Jung M."/>
            <person name="Ginzburg D."/>
            <person name="Zhao K."/>
            <person name="Won S.Y."/>
            <person name="Oh T.-J."/>
            <person name="Yu Y."/>
            <person name="Kim N.-H."/>
            <person name="Lee O.R."/>
            <person name="Lee T.-H."/>
            <person name="Bashyal P."/>
            <person name="Kim T.-S."/>
            <person name="Lee W.-H."/>
            <person name="Kawkins C."/>
            <person name="Kim C.-K."/>
            <person name="Kim J.S."/>
            <person name="Ahn B.O."/>
            <person name="Rhee S.Y."/>
            <person name="Sohng J.K."/>
        </authorList>
    </citation>
    <scope>NUCLEOTIDE SEQUENCE</scope>
    <source>
        <tissue evidence="1">Leaf</tissue>
    </source>
</reference>
<accession>A0A834W4P8</accession>
<comment type="caution">
    <text evidence="1">The sequence shown here is derived from an EMBL/GenBank/DDBJ whole genome shotgun (WGS) entry which is preliminary data.</text>
</comment>
<dbReference type="Proteomes" id="UP000634136">
    <property type="component" value="Unassembled WGS sequence"/>
</dbReference>
<evidence type="ECO:0000313" key="1">
    <source>
        <dbReference type="EMBL" id="KAF7809570.1"/>
    </source>
</evidence>
<organism evidence="1 2">
    <name type="scientific">Senna tora</name>
    <dbReference type="NCBI Taxonomy" id="362788"/>
    <lineage>
        <taxon>Eukaryota</taxon>
        <taxon>Viridiplantae</taxon>
        <taxon>Streptophyta</taxon>
        <taxon>Embryophyta</taxon>
        <taxon>Tracheophyta</taxon>
        <taxon>Spermatophyta</taxon>
        <taxon>Magnoliopsida</taxon>
        <taxon>eudicotyledons</taxon>
        <taxon>Gunneridae</taxon>
        <taxon>Pentapetalae</taxon>
        <taxon>rosids</taxon>
        <taxon>fabids</taxon>
        <taxon>Fabales</taxon>
        <taxon>Fabaceae</taxon>
        <taxon>Caesalpinioideae</taxon>
        <taxon>Cassia clade</taxon>
        <taxon>Senna</taxon>
    </lineage>
</organism>
<proteinExistence type="predicted"/>
<name>A0A834W4P8_9FABA</name>
<keyword evidence="2" id="KW-1185">Reference proteome</keyword>
<evidence type="ECO:0000313" key="2">
    <source>
        <dbReference type="Proteomes" id="UP000634136"/>
    </source>
</evidence>